<dbReference type="InterPro" id="IPR004626">
    <property type="entry name" value="RarD"/>
</dbReference>
<evidence type="ECO:0000259" key="9">
    <source>
        <dbReference type="Pfam" id="PF00892"/>
    </source>
</evidence>
<proteinExistence type="inferred from homology"/>
<feature type="transmembrane region" description="Helical" evidence="8">
    <location>
        <begin position="32"/>
        <end position="55"/>
    </location>
</feature>
<reference evidence="10 11" key="1">
    <citation type="journal article" date="2016" name="Int. J. Syst. Evol. Microbiol.">
        <title>Paraphotobacterium marinum gen. nov., sp. nov., a member of the family Vibrionaceae, isolated from surface seawater.</title>
        <authorList>
            <person name="Huang Z."/>
            <person name="Dong C."/>
            <person name="Shao Z."/>
        </authorList>
    </citation>
    <scope>NUCLEOTIDE SEQUENCE [LARGE SCALE GENOMIC DNA]</scope>
    <source>
        <strain evidence="10 11">NSCS20N07D</strain>
    </source>
</reference>
<gene>
    <name evidence="10" type="primary">rarD</name>
    <name evidence="10" type="ORF">CF386_09145</name>
</gene>
<evidence type="ECO:0000313" key="10">
    <source>
        <dbReference type="EMBL" id="ASK79226.1"/>
    </source>
</evidence>
<feature type="transmembrane region" description="Helical" evidence="8">
    <location>
        <begin position="150"/>
        <end position="166"/>
    </location>
</feature>
<evidence type="ECO:0000256" key="2">
    <source>
        <dbReference type="ARBA" id="ARBA00007362"/>
    </source>
</evidence>
<feature type="transmembrane region" description="Helical" evidence="8">
    <location>
        <begin position="9"/>
        <end position="26"/>
    </location>
</feature>
<dbReference type="InterPro" id="IPR050638">
    <property type="entry name" value="AA-Vitamin_Transporters"/>
</dbReference>
<keyword evidence="6 8" id="KW-1133">Transmembrane helix</keyword>
<evidence type="ECO:0000256" key="5">
    <source>
        <dbReference type="ARBA" id="ARBA00022692"/>
    </source>
</evidence>
<keyword evidence="7 8" id="KW-0472">Membrane</keyword>
<keyword evidence="3" id="KW-0813">Transport</keyword>
<evidence type="ECO:0000256" key="3">
    <source>
        <dbReference type="ARBA" id="ARBA00022448"/>
    </source>
</evidence>
<feature type="transmembrane region" description="Helical" evidence="8">
    <location>
        <begin position="267"/>
        <end position="288"/>
    </location>
</feature>
<feature type="domain" description="EamA" evidence="9">
    <location>
        <begin position="154"/>
        <end position="282"/>
    </location>
</feature>
<keyword evidence="11" id="KW-1185">Reference proteome</keyword>
<dbReference type="OrthoDB" id="369870at2"/>
<evidence type="ECO:0000256" key="8">
    <source>
        <dbReference type="SAM" id="Phobius"/>
    </source>
</evidence>
<feature type="transmembrane region" description="Helical" evidence="8">
    <location>
        <begin position="178"/>
        <end position="196"/>
    </location>
</feature>
<evidence type="ECO:0000313" key="11">
    <source>
        <dbReference type="Proteomes" id="UP000242175"/>
    </source>
</evidence>
<organism evidence="10 11">
    <name type="scientific">Paraphotobacterium marinum</name>
    <dbReference type="NCBI Taxonomy" id="1755811"/>
    <lineage>
        <taxon>Bacteria</taxon>
        <taxon>Pseudomonadati</taxon>
        <taxon>Pseudomonadota</taxon>
        <taxon>Gammaproteobacteria</taxon>
        <taxon>Vibrionales</taxon>
        <taxon>Vibrionaceae</taxon>
        <taxon>Paraphotobacterium</taxon>
    </lineage>
</organism>
<feature type="transmembrane region" description="Helical" evidence="8">
    <location>
        <begin position="103"/>
        <end position="120"/>
    </location>
</feature>
<feature type="transmembrane region" description="Helical" evidence="8">
    <location>
        <begin position="208"/>
        <end position="229"/>
    </location>
</feature>
<feature type="domain" description="EamA" evidence="9">
    <location>
        <begin position="7"/>
        <end position="140"/>
    </location>
</feature>
<keyword evidence="4" id="KW-1003">Cell membrane</keyword>
<comment type="subcellular location">
    <subcellularLocation>
        <location evidence="1">Cell membrane</location>
        <topology evidence="1">Multi-pass membrane protein</topology>
    </subcellularLocation>
</comment>
<dbReference type="EMBL" id="CP022356">
    <property type="protein sequence ID" value="ASK79226.1"/>
    <property type="molecule type" value="Genomic_DNA"/>
</dbReference>
<dbReference type="NCBIfam" id="TIGR00688">
    <property type="entry name" value="rarD"/>
    <property type="match status" value="1"/>
</dbReference>
<feature type="transmembrane region" description="Helical" evidence="8">
    <location>
        <begin position="127"/>
        <end position="144"/>
    </location>
</feature>
<dbReference type="AlphaFoldDB" id="A0A220VG64"/>
<sequence>MVINKWSGVVYIILAYTIWGLGPFYYKFLQEIPTFEMLCLRVIFGSFFLVILVYVMKNSKNFIKIYKNKRLMLALTLTSMLIGFNWGLYLWAINNNHVMETSLGYFTTPLILIFCGIVFLKEKLTKLKTIAVLLTICAVSYNIIAFHGFPWISITLAISFAVYTVLRKKIPIDSQSGLLFETILLVPVAIIYLVYIEYHSPINISNNSIILDLLIIGAGVLTVIPLIFLHKATLRLNLTTIGFFQYINPTLALLTAIYMYHEPFTKTQIITFTLIWIALILSIADSVIASRSIKDLKL</sequence>
<feature type="transmembrane region" description="Helical" evidence="8">
    <location>
        <begin position="241"/>
        <end position="261"/>
    </location>
</feature>
<comment type="similarity">
    <text evidence="2">Belongs to the EamA transporter family.</text>
</comment>
<dbReference type="Pfam" id="PF00892">
    <property type="entry name" value="EamA"/>
    <property type="match status" value="2"/>
</dbReference>
<name>A0A220VG64_9GAMM</name>
<dbReference type="Proteomes" id="UP000242175">
    <property type="component" value="Chromosome small"/>
</dbReference>
<feature type="transmembrane region" description="Helical" evidence="8">
    <location>
        <begin position="71"/>
        <end position="91"/>
    </location>
</feature>
<dbReference type="PANTHER" id="PTHR32322:SF18">
    <property type="entry name" value="S-ADENOSYLMETHIONINE_S-ADENOSYLHOMOCYSTEINE TRANSPORTER"/>
    <property type="match status" value="1"/>
</dbReference>
<dbReference type="RefSeq" id="WP_089074134.1">
    <property type="nucleotide sequence ID" value="NZ_CBCSAM010000002.1"/>
</dbReference>
<dbReference type="InterPro" id="IPR000620">
    <property type="entry name" value="EamA_dom"/>
</dbReference>
<dbReference type="KEGG" id="pmai:CF386_09145"/>
<evidence type="ECO:0000256" key="1">
    <source>
        <dbReference type="ARBA" id="ARBA00004651"/>
    </source>
</evidence>
<evidence type="ECO:0000256" key="6">
    <source>
        <dbReference type="ARBA" id="ARBA00022989"/>
    </source>
</evidence>
<dbReference type="InterPro" id="IPR037185">
    <property type="entry name" value="EmrE-like"/>
</dbReference>
<evidence type="ECO:0000256" key="7">
    <source>
        <dbReference type="ARBA" id="ARBA00023136"/>
    </source>
</evidence>
<evidence type="ECO:0000256" key="4">
    <source>
        <dbReference type="ARBA" id="ARBA00022475"/>
    </source>
</evidence>
<accession>A0A220VG64</accession>
<dbReference type="GO" id="GO:0005886">
    <property type="term" value="C:plasma membrane"/>
    <property type="evidence" value="ECO:0007669"/>
    <property type="project" value="UniProtKB-SubCell"/>
</dbReference>
<protein>
    <submittedName>
        <fullName evidence="10">Protein RarD</fullName>
    </submittedName>
</protein>
<dbReference type="PANTHER" id="PTHR32322">
    <property type="entry name" value="INNER MEMBRANE TRANSPORTER"/>
    <property type="match status" value="1"/>
</dbReference>
<dbReference type="SUPFAM" id="SSF103481">
    <property type="entry name" value="Multidrug resistance efflux transporter EmrE"/>
    <property type="match status" value="2"/>
</dbReference>
<keyword evidence="5 8" id="KW-0812">Transmembrane</keyword>